<dbReference type="SUPFAM" id="SSF50494">
    <property type="entry name" value="Trypsin-like serine proteases"/>
    <property type="match status" value="1"/>
</dbReference>
<dbReference type="InterPro" id="IPR014759">
    <property type="entry name" value="Helicase_SF3_ssRNA_vir"/>
</dbReference>
<dbReference type="InterPro" id="IPR033703">
    <property type="entry name" value="Rhv-like"/>
</dbReference>
<dbReference type="GO" id="GO:0019028">
    <property type="term" value="C:viral capsid"/>
    <property type="evidence" value="ECO:0007669"/>
    <property type="project" value="UniProtKB-KW"/>
</dbReference>
<feature type="region of interest" description="Disordered" evidence="14">
    <location>
        <begin position="2064"/>
        <end position="2088"/>
    </location>
</feature>
<feature type="domain" description="RdRp catalytic" evidence="15">
    <location>
        <begin position="2628"/>
        <end position="2756"/>
    </location>
</feature>
<dbReference type="GO" id="GO:0005198">
    <property type="term" value="F:structural molecule activity"/>
    <property type="evidence" value="ECO:0007669"/>
    <property type="project" value="InterPro"/>
</dbReference>
<dbReference type="Pfam" id="PF00910">
    <property type="entry name" value="RNA_helicase"/>
    <property type="match status" value="1"/>
</dbReference>
<organism evidence="18">
    <name type="scientific">Fuyun tick virus 2</name>
    <dbReference type="NCBI Taxonomy" id="2977136"/>
    <lineage>
        <taxon>Viruses</taxon>
        <taxon>Riboviria</taxon>
    </lineage>
</organism>
<dbReference type="GO" id="GO:0006508">
    <property type="term" value="P:proteolysis"/>
    <property type="evidence" value="ECO:0007669"/>
    <property type="project" value="UniProtKB-KW"/>
</dbReference>
<dbReference type="GO" id="GO:0004197">
    <property type="term" value="F:cysteine-type endopeptidase activity"/>
    <property type="evidence" value="ECO:0007669"/>
    <property type="project" value="InterPro"/>
</dbReference>
<evidence type="ECO:0000256" key="4">
    <source>
        <dbReference type="ARBA" id="ARBA00022670"/>
    </source>
</evidence>
<dbReference type="PROSITE" id="PS51218">
    <property type="entry name" value="SF3_HELICASE_2"/>
    <property type="match status" value="1"/>
</dbReference>
<dbReference type="InterPro" id="IPR043128">
    <property type="entry name" value="Rev_trsase/Diguanyl_cyclase"/>
</dbReference>
<dbReference type="Pfam" id="PF00073">
    <property type="entry name" value="Rhv"/>
    <property type="match status" value="1"/>
</dbReference>
<evidence type="ECO:0000256" key="1">
    <source>
        <dbReference type="ARBA" id="ARBA00004328"/>
    </source>
</evidence>
<evidence type="ECO:0000256" key="8">
    <source>
        <dbReference type="ARBA" id="ARBA00022801"/>
    </source>
</evidence>
<keyword evidence="5" id="KW-0808">Transferase</keyword>
<keyword evidence="13" id="KW-0693">Viral RNA replication</keyword>
<dbReference type="GO" id="GO:0006351">
    <property type="term" value="P:DNA-templated transcription"/>
    <property type="evidence" value="ECO:0007669"/>
    <property type="project" value="InterPro"/>
</dbReference>
<dbReference type="GO" id="GO:0003968">
    <property type="term" value="F:RNA-directed RNA polymerase activity"/>
    <property type="evidence" value="ECO:0007669"/>
    <property type="project" value="InterPro"/>
</dbReference>
<dbReference type="PROSITE" id="PS50507">
    <property type="entry name" value="RDRP_SSRNA_POS"/>
    <property type="match status" value="1"/>
</dbReference>
<dbReference type="InterPro" id="IPR044067">
    <property type="entry name" value="PCV_3C_PRO"/>
</dbReference>
<keyword evidence="6" id="KW-0548">Nucleotidyltransferase</keyword>
<dbReference type="SUPFAM" id="SSF56672">
    <property type="entry name" value="DNA/RNA polymerases"/>
    <property type="match status" value="1"/>
</dbReference>
<dbReference type="PROSITE" id="PS51874">
    <property type="entry name" value="PCV_3C_PRO"/>
    <property type="match status" value="1"/>
</dbReference>
<name>A0A977R7S9_9VIRU</name>
<evidence type="ECO:0000256" key="11">
    <source>
        <dbReference type="ARBA" id="ARBA00022840"/>
    </source>
</evidence>
<keyword evidence="12" id="KW-0946">Virion</keyword>
<feature type="domain" description="SF3 helicase" evidence="16">
    <location>
        <begin position="1519"/>
        <end position="1691"/>
    </location>
</feature>
<evidence type="ECO:0000256" key="10">
    <source>
        <dbReference type="ARBA" id="ARBA00022807"/>
    </source>
</evidence>
<dbReference type="GO" id="GO:0039694">
    <property type="term" value="P:viral RNA genome replication"/>
    <property type="evidence" value="ECO:0007669"/>
    <property type="project" value="InterPro"/>
</dbReference>
<dbReference type="InterPro" id="IPR043504">
    <property type="entry name" value="Peptidase_S1_PA_chymotrypsin"/>
</dbReference>
<evidence type="ECO:0000256" key="13">
    <source>
        <dbReference type="ARBA" id="ARBA00022953"/>
    </source>
</evidence>
<dbReference type="InterPro" id="IPR009003">
    <property type="entry name" value="Peptidase_S1_PA"/>
</dbReference>
<keyword evidence="10" id="KW-0788">Thiol protease</keyword>
<evidence type="ECO:0000256" key="5">
    <source>
        <dbReference type="ARBA" id="ARBA00022679"/>
    </source>
</evidence>
<sequence>MRRNGWQRAIRWNMWCMHQMVEGMEALIRQKTGDCGQQSLLSFFFKTVTVDRANALITFLRGRKAQQEKKRRNVEKINAYKWSVGMLRAEAREKKWLRKYVSRQQDELLRAEAWTEMQERRRERAQAKRDRRNERVRAWVALGVAQREEVRKSLHRKIEELHRRRVGRTAQVTQSKRRGVSLGSYCYLLRKLGLGASLLRRLMRKRRGVKLQKKKNETWSDIFEQMFGYNVTYDSKSICRYVSKVKMSKWKLSRCIVKCQRQFRNTLCYSDFQVLPQCIEHQGDDDPLTVDPVASTSIEQTSNVVSVDQGAVASVVSESHVDYPCRMNEGSEPSMIRELCNRYMLLDTGVWTTSSQRGSSIFSYNIPKDIFSQISSSPNVIALKRWEYLSFDVHLRVQINATRMQAGQLMIGWNYNPDNSKIDNIYKLSQAPHVILSSPGSNVAELFIPFKWKFPYWSVERISGNKPLIVAKAMVLVALSSPDKMSPSCTYNVQVRLENMKVAGMRVPSQRLFIEHEMFKSVLNAAEGLLRQFGADLNRDNPTEVQQQPAMIPYTSHSWCIGTNQVEVLNQLRLDAIATTPHYEPSDEMRVDYICRHYGFLGSFLWSTNYNTGRELETYSVGPMCLDNCAAISTGDATKQTLNEYMCPPVHVISSMFAYWRGSLEFRFDFVATMFHTGRVVACFVPGPDNLSRMRDCVQSYTQYFDLSNTNSFTFVCPYICDKTWCETHPPERVGILQKENSWIGTLKLFVVNPLVAITGVTSQITVNAYLRAGEDFSFAVPCAPCYFPSDLGNTYIPSDLTVSVLPKYFPCFSGVWRFFGDSKYCICRYSNITDQIAQFGPDLGYNHIFKAQWSMEVYTSSTEKISCVYFVRARVLNDSHFYMAPCESQAKARNYITTGVISWLMPHYKDGAYTWGGNCTFNVIETISTVNEHQGDERVEDHCSVSFGVKNCLTAMHSFNENFNDLKTLCRRYQLLTDFSAYIEANSPFGATFFRLPIVPYGLIVEYNKLSRGNKIAEFSNRVRSGPISILANGFRFFRGGLRFKILFKEKSNQEVIIGVTHVPDRFNNNKMSIVKASATSDFVTHGYAYICQSAKVNECVEIEVPYYLNADYGILADPNKVLDEDRLQCTLGHLAFCIMSRIPQDIDLGIQIYYAFADDMRFSSFQGFSAVCTQYEIPENKDSTKLETTATAQAVGSQPQLSYDSSGSFVIVEHEMWGMPDIKNQISEGVGEALERIEVRLPAIAHDCANEFKFVARGASEEVMARASEVLSRIKDLFGDIFNSSKASVIAIVSNIVHLLLNPGWKALTVCLVSLICIVLNMSECEAVNRLVNCVISLLQIVRKEQIPEERQVESEEMIEHQGVEIPIDKISYISEASATYISMVAAIFNLKYKSHKHPNFLALILSSLKEFNFSVNGLTKFLKVNLELFSKVLIYVTNKICGTEMDYILSNYGEDLKNWCRHANMLLNPLNKCRVESEPFLQHSVFVTCAQAQELMLAVSVNDTYSRLSVPIRDICVNLMKLQERLANECLAPMCRYEPFVLQINGAPGIGKSVLFQHLGITMLEAIKYRTFSEPMFTRTCGTTYWNGVNTQPIVYYDDFLFACSGELAESQIAEFMQLKSSSVFNPNIAELENKKIRYNPLAVLLASNVAFWRDFTNIRSVSALHRRRDSLWEAKIKQGVDMKTIKAEFKRTGVRKFDHLEFYKYTNVLDHQSLQKNGLSYNEFVETLKQEFISYHTAELGMYRQRLKDLDRLMPPTSDLQYSKEAEREILEFLERVNQKRDNSSVESWRRNVREFSDQSRVSLAGLDPIMQFARKNIGNLKNIDIDHEMDVININDEFRVLSDQPCCSRDAYDEDWLNSYQDLNDCGASGCRQEVPDEYRCIHWRDLSARWVFIGLHPEHPDPAYCFLDPKKGYMFIEEKCDFGEKCWLNSVYSSRWRYKYFYQEYSKRCDSVRKPFMPQWCAEFFDQTKFESDVDKEVEVSKGRLTRLWENCTSAKAIKFIKTVLKWLGLIALGLGSVFGTYSFVKTFTGSVTDTGEATIDPWHEKTTAQPGLTTIDPWHEPVPNYTPSGDNRTLRQRQPRNWQRQAKVRSATMKAKFARPQFDDGDPINNLLTLIKRNAFESSIEIDGLEKYRLKGFGICGRIALTTKHFWEVLKKQHEDGLVKNKRVFLVHATPHGKVKLKFEQLKFSIVDDSSLALIEFPVSINCFRDIRRHIVDTDEIIYYSREGKFIELCGKDFEITNVLYDLVEAIDIGGDKDVSAQHLEMCYSYNIGGKGKCGSVLIATKPVPKIIGIHVAGIPNRSFGYSQAIFKEIFEDLDGPVVVDPSVAEVQGLKIEPKIPIPEGVEFIGTLEPEGTVSMARHSQLVPSIMFDEVFKHETEPAVLIRNDPRVKVDADIDPLVKAIATHGKISLAFDPQILKRCVEDLTDHLIATTRPYLLINSELLDDQIIFGGIPDGGPIKKLNLNSSEGYPLCLYRQHNLEERNLYIKDKQKKNLPMTGKNWLFKFSVDQSGNQLEEIHPELLEIIKYNDELRRNNIIPATIFVDTLKDARVSLDKIERGKTRMFSMSPIEYTWAVKKYFGVFQAAYQENRIYNGTAVGINTQSAEWTMLARSLLNKGNNIVVGDYKAFGDTLERSVMLGAFTSILSWYKEYFNSSQETQQYRQMLVEELFNAIHLATNIVYRMRCGIPSGFALTVEINDLVNQLYMRYCWCKITGKALAQYHQHVKTITYGDDLILSVSDEFKDCFNFESIQRCLSEYDIDFQPAAKDDRIYQTLGISEVTFLKSKFVRHPFRSSQFLAELPLSSCLDMINWQYKNNDKIDIIFENTRAALNNLYGHGPEVYAKWRRAFIVWFGRAAERGLITKNDSFIHLKTWDERDVEVFGDNF</sequence>
<reference evidence="18" key="1">
    <citation type="submission" date="2022-08" db="EMBL/GenBank/DDBJ databases">
        <title>Metatranscriptomics reveals the diversity of tick virome in northwest China.</title>
        <authorList>
            <person name="Kong Y."/>
            <person name="Li Y."/>
            <person name="Zhang G."/>
            <person name="Jiang L."/>
            <person name="Wang P."/>
            <person name="Zhang S."/>
            <person name="Zheng X."/>
        </authorList>
    </citation>
    <scope>NUCLEOTIDE SEQUENCE</scope>
    <source>
        <strain evidence="18">FY19-7</strain>
    </source>
</reference>
<dbReference type="GO" id="GO:0003724">
    <property type="term" value="F:RNA helicase activity"/>
    <property type="evidence" value="ECO:0007669"/>
    <property type="project" value="InterPro"/>
</dbReference>
<dbReference type="InterPro" id="IPR007094">
    <property type="entry name" value="RNA-dir_pol_PSvirus"/>
</dbReference>
<dbReference type="Pfam" id="PF00680">
    <property type="entry name" value="RdRP_1"/>
    <property type="match status" value="1"/>
</dbReference>
<keyword evidence="4" id="KW-0645">Protease</keyword>
<dbReference type="EMBL" id="OP313024">
    <property type="protein sequence ID" value="UXL90898.1"/>
    <property type="molecule type" value="Genomic_RNA"/>
</dbReference>
<evidence type="ECO:0000256" key="12">
    <source>
        <dbReference type="ARBA" id="ARBA00022844"/>
    </source>
</evidence>
<accession>A0A977R7S9</accession>
<dbReference type="InterPro" id="IPR029053">
    <property type="entry name" value="Viral_coat"/>
</dbReference>
<evidence type="ECO:0000256" key="3">
    <source>
        <dbReference type="ARBA" id="ARBA00022561"/>
    </source>
</evidence>
<evidence type="ECO:0000256" key="14">
    <source>
        <dbReference type="SAM" id="MobiDB-lite"/>
    </source>
</evidence>
<protein>
    <recommendedName>
        <fullName evidence="2">Genome polyprotein</fullName>
    </recommendedName>
</protein>
<dbReference type="InterPro" id="IPR043502">
    <property type="entry name" value="DNA/RNA_pol_sf"/>
</dbReference>
<evidence type="ECO:0000256" key="9">
    <source>
        <dbReference type="ARBA" id="ARBA00022806"/>
    </source>
</evidence>
<evidence type="ECO:0000259" key="16">
    <source>
        <dbReference type="PROSITE" id="PS51218"/>
    </source>
</evidence>
<evidence type="ECO:0000256" key="2">
    <source>
        <dbReference type="ARBA" id="ARBA00020107"/>
    </source>
</evidence>
<dbReference type="InterPro" id="IPR014872">
    <property type="entry name" value="Dicistrovirus_capsid-polyPr_C"/>
</dbReference>
<keyword evidence="8" id="KW-0378">Hydrolase</keyword>
<keyword evidence="11" id="KW-0067">ATP-binding</keyword>
<keyword evidence="7" id="KW-0547">Nucleotide-binding</keyword>
<evidence type="ECO:0000259" key="17">
    <source>
        <dbReference type="PROSITE" id="PS51874"/>
    </source>
</evidence>
<dbReference type="Gene3D" id="2.60.120.20">
    <property type="match status" value="3"/>
</dbReference>
<evidence type="ECO:0000256" key="6">
    <source>
        <dbReference type="ARBA" id="ARBA00022695"/>
    </source>
</evidence>
<comment type="subcellular location">
    <subcellularLocation>
        <location evidence="1">Virion</location>
    </subcellularLocation>
</comment>
<dbReference type="CDD" id="cd23169">
    <property type="entry name" value="ps-ssRNAv-Picornavirales"/>
    <property type="match status" value="1"/>
</dbReference>
<dbReference type="Gene3D" id="2.40.10.10">
    <property type="entry name" value="Trypsin-like serine proteases"/>
    <property type="match status" value="1"/>
</dbReference>
<dbReference type="Pfam" id="PF08762">
    <property type="entry name" value="CRPV_capsid"/>
    <property type="match status" value="1"/>
</dbReference>
<dbReference type="GO" id="GO:0003723">
    <property type="term" value="F:RNA binding"/>
    <property type="evidence" value="ECO:0007669"/>
    <property type="project" value="InterPro"/>
</dbReference>
<dbReference type="GO" id="GO:0005524">
    <property type="term" value="F:ATP binding"/>
    <property type="evidence" value="ECO:0007669"/>
    <property type="project" value="UniProtKB-KW"/>
</dbReference>
<evidence type="ECO:0000256" key="7">
    <source>
        <dbReference type="ARBA" id="ARBA00022741"/>
    </source>
</evidence>
<proteinExistence type="predicted"/>
<dbReference type="InterPro" id="IPR001205">
    <property type="entry name" value="RNA-dir_pol_C"/>
</dbReference>
<feature type="domain" description="Peptidase C3" evidence="17">
    <location>
        <begin position="2106"/>
        <end position="2322"/>
    </location>
</feature>
<dbReference type="InterPro" id="IPR001676">
    <property type="entry name" value="Picornavirus_capsid"/>
</dbReference>
<dbReference type="SUPFAM" id="SSF88633">
    <property type="entry name" value="Positive stranded ssRNA viruses"/>
    <property type="match status" value="3"/>
</dbReference>
<keyword evidence="9" id="KW-0347">Helicase</keyword>
<evidence type="ECO:0000313" key="18">
    <source>
        <dbReference type="EMBL" id="UXL90898.1"/>
    </source>
</evidence>
<keyword evidence="3" id="KW-0167">Capsid protein</keyword>
<evidence type="ECO:0000259" key="15">
    <source>
        <dbReference type="PROSITE" id="PS50507"/>
    </source>
</evidence>
<dbReference type="Gene3D" id="3.30.70.270">
    <property type="match status" value="1"/>
</dbReference>
<dbReference type="InterPro" id="IPR000605">
    <property type="entry name" value="Helicase_SF3_ssDNA/RNA_vir"/>
</dbReference>
<dbReference type="CDD" id="cd00205">
    <property type="entry name" value="rhv_like"/>
    <property type="match status" value="2"/>
</dbReference>